<gene>
    <name evidence="1" type="ORF">C7M84_001338</name>
</gene>
<evidence type="ECO:0000313" key="1">
    <source>
        <dbReference type="EMBL" id="ROT79937.1"/>
    </source>
</evidence>
<dbReference type="InterPro" id="IPR051981">
    <property type="entry name" value="Glycosyltransf_32"/>
</dbReference>
<dbReference type="PANTHER" id="PTHR12042:SF21">
    <property type="entry name" value="ALPHA1,4-GALACTOSYLTRANSFERASE 1-RELATED"/>
    <property type="match status" value="1"/>
</dbReference>
<protein>
    <recommendedName>
        <fullName evidence="3">Alpha-1,4-N-acetylglucosaminyltransferase</fullName>
    </recommendedName>
</protein>
<sequence>MMGGAVRVPLSSRTLVGCTVAAAAFLLLTLRLFAGTKPPPSLPAVVADYGDRFAIDAVMGAEGGLGEVGWRAAACLPQLGTPPFPVRLPKFSPSAASKNVFFLETTCSTAVNAKMACAVESVAVHHHDHQVHLALTSTHVGGTDSIIQALAAYHNIRISTLDVDDVLGSSGRLGKWLREMEWARGTDWAAINLSDALRLGVVCSVGGTYLDLDMWTVAPLPANDVWIGRERWDQLSNGAFR</sequence>
<dbReference type="Pfam" id="PF04488">
    <property type="entry name" value="Gly_transf_sug"/>
    <property type="match status" value="1"/>
</dbReference>
<dbReference type="SUPFAM" id="SSF53448">
    <property type="entry name" value="Nucleotide-diphospho-sugar transferases"/>
    <property type="match status" value="1"/>
</dbReference>
<evidence type="ECO:0000313" key="2">
    <source>
        <dbReference type="Proteomes" id="UP000283509"/>
    </source>
</evidence>
<name>A0A423TTZ8_PENVA</name>
<dbReference type="STRING" id="6689.A0A423TTZ8"/>
<dbReference type="Gene3D" id="3.90.550.20">
    <property type="match status" value="1"/>
</dbReference>
<dbReference type="AlphaFoldDB" id="A0A423TTZ8"/>
<keyword evidence="2" id="KW-1185">Reference proteome</keyword>
<organism evidence="1 2">
    <name type="scientific">Penaeus vannamei</name>
    <name type="common">Whiteleg shrimp</name>
    <name type="synonym">Litopenaeus vannamei</name>
    <dbReference type="NCBI Taxonomy" id="6689"/>
    <lineage>
        <taxon>Eukaryota</taxon>
        <taxon>Metazoa</taxon>
        <taxon>Ecdysozoa</taxon>
        <taxon>Arthropoda</taxon>
        <taxon>Crustacea</taxon>
        <taxon>Multicrustacea</taxon>
        <taxon>Malacostraca</taxon>
        <taxon>Eumalacostraca</taxon>
        <taxon>Eucarida</taxon>
        <taxon>Decapoda</taxon>
        <taxon>Dendrobranchiata</taxon>
        <taxon>Penaeoidea</taxon>
        <taxon>Penaeidae</taxon>
        <taxon>Penaeus</taxon>
    </lineage>
</organism>
<dbReference type="OrthoDB" id="6333746at2759"/>
<accession>A0A423TTZ8</accession>
<comment type="caution">
    <text evidence="1">The sequence shown here is derived from an EMBL/GenBank/DDBJ whole genome shotgun (WGS) entry which is preliminary data.</text>
</comment>
<dbReference type="GO" id="GO:0016020">
    <property type="term" value="C:membrane"/>
    <property type="evidence" value="ECO:0007669"/>
    <property type="project" value="GOC"/>
</dbReference>
<dbReference type="GO" id="GO:0016758">
    <property type="term" value="F:hexosyltransferase activity"/>
    <property type="evidence" value="ECO:0007669"/>
    <property type="project" value="TreeGrafter"/>
</dbReference>
<evidence type="ECO:0008006" key="3">
    <source>
        <dbReference type="Google" id="ProtNLM"/>
    </source>
</evidence>
<dbReference type="InterPro" id="IPR007577">
    <property type="entry name" value="GlycoTrfase_DXD_sugar-bd_CS"/>
</dbReference>
<dbReference type="EMBL" id="QCYY01001174">
    <property type="protein sequence ID" value="ROT79937.1"/>
    <property type="molecule type" value="Genomic_DNA"/>
</dbReference>
<dbReference type="GO" id="GO:0006688">
    <property type="term" value="P:glycosphingolipid biosynthetic process"/>
    <property type="evidence" value="ECO:0007669"/>
    <property type="project" value="TreeGrafter"/>
</dbReference>
<dbReference type="Proteomes" id="UP000283509">
    <property type="component" value="Unassembled WGS sequence"/>
</dbReference>
<dbReference type="InterPro" id="IPR029044">
    <property type="entry name" value="Nucleotide-diphossugar_trans"/>
</dbReference>
<reference evidence="1 2" key="2">
    <citation type="submission" date="2019-01" db="EMBL/GenBank/DDBJ databases">
        <title>The decoding of complex shrimp genome reveals the adaptation for benthos swimmer, frequently molting mechanism and breeding impact on genome.</title>
        <authorList>
            <person name="Sun Y."/>
            <person name="Gao Y."/>
            <person name="Yu Y."/>
        </authorList>
    </citation>
    <scope>NUCLEOTIDE SEQUENCE [LARGE SCALE GENOMIC DNA]</scope>
    <source>
        <tissue evidence="1">Muscle</tissue>
    </source>
</reference>
<reference evidence="1 2" key="1">
    <citation type="submission" date="2018-04" db="EMBL/GenBank/DDBJ databases">
        <authorList>
            <person name="Zhang X."/>
            <person name="Yuan J."/>
            <person name="Li F."/>
            <person name="Xiang J."/>
        </authorList>
    </citation>
    <scope>NUCLEOTIDE SEQUENCE [LARGE SCALE GENOMIC DNA]</scope>
    <source>
        <tissue evidence="1">Muscle</tissue>
    </source>
</reference>
<dbReference type="PANTHER" id="PTHR12042">
    <property type="entry name" value="LACTOSYLCERAMIDE 4-ALPHA-GALACTOSYLTRANSFERASE ALPHA- 1,4-GALACTOSYLTRANSFERASE"/>
    <property type="match status" value="1"/>
</dbReference>
<proteinExistence type="predicted"/>